<protein>
    <submittedName>
        <fullName evidence="1">Uncharacterized protein</fullName>
    </submittedName>
</protein>
<comment type="caution">
    <text evidence="1">The sequence shown here is derived from an EMBL/GenBank/DDBJ whole genome shotgun (WGS) entry which is preliminary data.</text>
</comment>
<organism evidence="1 2">
    <name type="scientific">Ignelater luminosus</name>
    <name type="common">Cucubano</name>
    <name type="synonym">Pyrophorus luminosus</name>
    <dbReference type="NCBI Taxonomy" id="2038154"/>
    <lineage>
        <taxon>Eukaryota</taxon>
        <taxon>Metazoa</taxon>
        <taxon>Ecdysozoa</taxon>
        <taxon>Arthropoda</taxon>
        <taxon>Hexapoda</taxon>
        <taxon>Insecta</taxon>
        <taxon>Pterygota</taxon>
        <taxon>Neoptera</taxon>
        <taxon>Endopterygota</taxon>
        <taxon>Coleoptera</taxon>
        <taxon>Polyphaga</taxon>
        <taxon>Elateriformia</taxon>
        <taxon>Elateroidea</taxon>
        <taxon>Elateridae</taxon>
        <taxon>Agrypninae</taxon>
        <taxon>Pyrophorini</taxon>
        <taxon>Ignelater</taxon>
    </lineage>
</organism>
<keyword evidence="2" id="KW-1185">Reference proteome</keyword>
<accession>A0A8K0CY71</accession>
<gene>
    <name evidence="1" type="ORF">ILUMI_12648</name>
</gene>
<reference evidence="1" key="1">
    <citation type="submission" date="2019-08" db="EMBL/GenBank/DDBJ databases">
        <title>The genome of the North American firefly Photinus pyralis.</title>
        <authorList>
            <consortium name="Photinus pyralis genome working group"/>
            <person name="Fallon T.R."/>
            <person name="Sander Lower S.E."/>
            <person name="Weng J.-K."/>
        </authorList>
    </citation>
    <scope>NUCLEOTIDE SEQUENCE</scope>
    <source>
        <strain evidence="1">TRF0915ILg1</strain>
        <tissue evidence="1">Whole body</tissue>
    </source>
</reference>
<dbReference type="EMBL" id="VTPC01007910">
    <property type="protein sequence ID" value="KAF2893537.1"/>
    <property type="molecule type" value="Genomic_DNA"/>
</dbReference>
<evidence type="ECO:0000313" key="2">
    <source>
        <dbReference type="Proteomes" id="UP000801492"/>
    </source>
</evidence>
<dbReference type="AlphaFoldDB" id="A0A8K0CY71"/>
<name>A0A8K0CY71_IGNLU</name>
<dbReference type="Proteomes" id="UP000801492">
    <property type="component" value="Unassembled WGS sequence"/>
</dbReference>
<sequence>MSPFDPDMFEDYDFMYSFVSNRKIHPVAFTSAAESTYAGVATVSTTNHSAQATPVSPQKDNFSVTETSIAAIPAQLSMENTIIGLVLPKDIRPYSKKQAGKKSN</sequence>
<evidence type="ECO:0000313" key="1">
    <source>
        <dbReference type="EMBL" id="KAF2893537.1"/>
    </source>
</evidence>
<proteinExistence type="predicted"/>